<protein>
    <submittedName>
        <fullName evidence="4">M20/M25/M40 family metallo-hydrolase</fullName>
    </submittedName>
</protein>
<dbReference type="Pfam" id="PF01546">
    <property type="entry name" value="Peptidase_M20"/>
    <property type="match status" value="1"/>
</dbReference>
<reference evidence="4 5" key="1">
    <citation type="journal article" date="2024" name="Int. J. Syst. Evol. Microbiol.">
        <title>Paenibacillus hexagrammi sp. nov., a novel bacterium isolated from the gut content of Hexagrammos agrammus.</title>
        <authorList>
            <person name="Jung H.K."/>
            <person name="Kim D.G."/>
            <person name="Zin H."/>
            <person name="Park J."/>
            <person name="Jung H."/>
            <person name="Kim Y.O."/>
            <person name="Kong H.J."/>
            <person name="Kim J.W."/>
            <person name="Kim Y.S."/>
        </authorList>
    </citation>
    <scope>NUCLEOTIDE SEQUENCE [LARGE SCALE GENOMIC DNA]</scope>
    <source>
        <strain evidence="4 5">YPD9-1</strain>
    </source>
</reference>
<evidence type="ECO:0000313" key="5">
    <source>
        <dbReference type="Proteomes" id="UP001649230"/>
    </source>
</evidence>
<dbReference type="InterPro" id="IPR036264">
    <property type="entry name" value="Bact_exopeptidase_dim_dom"/>
</dbReference>
<dbReference type="PANTHER" id="PTHR43808">
    <property type="entry name" value="ACETYLORNITHINE DEACETYLASE"/>
    <property type="match status" value="1"/>
</dbReference>
<dbReference type="PANTHER" id="PTHR43808:SF25">
    <property type="entry name" value="PEPTIDASE M20 DIMERISATION DOMAIN-CONTAINING PROTEIN"/>
    <property type="match status" value="1"/>
</dbReference>
<feature type="domain" description="Peptidase M20 dimerisation" evidence="3">
    <location>
        <begin position="158"/>
        <end position="270"/>
    </location>
</feature>
<evidence type="ECO:0000256" key="2">
    <source>
        <dbReference type="ARBA" id="ARBA00022801"/>
    </source>
</evidence>
<dbReference type="EMBL" id="CP090978">
    <property type="protein sequence ID" value="UJF35534.1"/>
    <property type="molecule type" value="Genomic_DNA"/>
</dbReference>
<accession>A0ABY3SNK2</accession>
<organism evidence="4 5">
    <name type="scientific">Paenibacillus hexagrammi</name>
    <dbReference type="NCBI Taxonomy" id="2908839"/>
    <lineage>
        <taxon>Bacteria</taxon>
        <taxon>Bacillati</taxon>
        <taxon>Bacillota</taxon>
        <taxon>Bacilli</taxon>
        <taxon>Bacillales</taxon>
        <taxon>Paenibacillaceae</taxon>
        <taxon>Paenibacillus</taxon>
    </lineage>
</organism>
<dbReference type="InterPro" id="IPR002933">
    <property type="entry name" value="Peptidase_M20"/>
</dbReference>
<proteinExistence type="predicted"/>
<sequence length="372" mass="42223">MSQYLDGIGFRAEKQFLHPDLREHEQFIPHHLSHISQERFNVKAINKVKIDARRKVLFNVHMDVVPAGVEFEHAFSPFIRDNYLYGRGACDTKNNLIMLVEAIRFLQEHNIALQKEVEMDLVIEEEISGSGTLSSILHGIEADAVIVMEPTNLLAFRGHRGVITTTVEIQGKSVHMGGIDSGVNAIECAYHLIYRLKRFEAELLEEARSNKAFSIWHKPLQVNIGIIEGGEWPGSVPEHCRLVFNTGFLTNYTISDIKQRITEICRSTADGWTNDHITVKFEGLKNSAYLTDEMDDSLRQLMQSINRYGVVQEHSYGWRVSCDAHLYHSYCNLPTLIFGCGDLSDAHSAHEKVNLSELERGMLILAEYLSTP</sequence>
<keyword evidence="2" id="KW-0378">Hydrolase</keyword>
<gene>
    <name evidence="4" type="ORF">L0M14_10780</name>
</gene>
<keyword evidence="1" id="KW-0479">Metal-binding</keyword>
<dbReference type="SUPFAM" id="SSF53187">
    <property type="entry name" value="Zn-dependent exopeptidases"/>
    <property type="match status" value="1"/>
</dbReference>
<dbReference type="Proteomes" id="UP001649230">
    <property type="component" value="Chromosome"/>
</dbReference>
<evidence type="ECO:0000256" key="1">
    <source>
        <dbReference type="ARBA" id="ARBA00022723"/>
    </source>
</evidence>
<evidence type="ECO:0000259" key="3">
    <source>
        <dbReference type="Pfam" id="PF07687"/>
    </source>
</evidence>
<evidence type="ECO:0000313" key="4">
    <source>
        <dbReference type="EMBL" id="UJF35534.1"/>
    </source>
</evidence>
<dbReference type="InterPro" id="IPR050072">
    <property type="entry name" value="Peptidase_M20A"/>
</dbReference>
<dbReference type="Gene3D" id="3.40.630.10">
    <property type="entry name" value="Zn peptidases"/>
    <property type="match status" value="1"/>
</dbReference>
<keyword evidence="5" id="KW-1185">Reference proteome</keyword>
<dbReference type="Pfam" id="PF07687">
    <property type="entry name" value="M20_dimer"/>
    <property type="match status" value="1"/>
</dbReference>
<name>A0ABY3SNK2_9BACL</name>
<dbReference type="Gene3D" id="3.30.70.360">
    <property type="match status" value="1"/>
</dbReference>
<dbReference type="RefSeq" id="WP_235122095.1">
    <property type="nucleotide sequence ID" value="NZ_CP090978.1"/>
</dbReference>
<dbReference type="InterPro" id="IPR011650">
    <property type="entry name" value="Peptidase_M20_dimer"/>
</dbReference>
<dbReference type="SUPFAM" id="SSF55031">
    <property type="entry name" value="Bacterial exopeptidase dimerisation domain"/>
    <property type="match status" value="1"/>
</dbReference>